<dbReference type="InterPro" id="IPR012337">
    <property type="entry name" value="RNaseH-like_sf"/>
</dbReference>
<protein>
    <recommendedName>
        <fullName evidence="1">Integrase catalytic domain-containing protein</fullName>
    </recommendedName>
</protein>
<evidence type="ECO:0000259" key="1">
    <source>
        <dbReference type="PROSITE" id="PS50994"/>
    </source>
</evidence>
<comment type="caution">
    <text evidence="2">The sequence shown here is derived from an EMBL/GenBank/DDBJ whole genome shotgun (WGS) entry which is preliminary data.</text>
</comment>
<dbReference type="PANTHER" id="PTHR42648:SF28">
    <property type="entry name" value="TRANSPOSON-ENCODED PROTEIN WITH RIBONUCLEASE H-LIKE AND RETROVIRUS ZINC FINGER-LIKE DOMAINS"/>
    <property type="match status" value="1"/>
</dbReference>
<dbReference type="PANTHER" id="PTHR42648">
    <property type="entry name" value="TRANSPOSASE, PUTATIVE-RELATED"/>
    <property type="match status" value="1"/>
</dbReference>
<dbReference type="STRING" id="157652.A0A371FPP0"/>
<dbReference type="InterPro" id="IPR025724">
    <property type="entry name" value="GAG-pre-integrase_dom"/>
</dbReference>
<dbReference type="OrthoDB" id="1935865at2759"/>
<accession>A0A371FPP0</accession>
<dbReference type="Pfam" id="PF13976">
    <property type="entry name" value="gag_pre-integrs"/>
    <property type="match status" value="1"/>
</dbReference>
<dbReference type="SUPFAM" id="SSF53098">
    <property type="entry name" value="Ribonuclease H-like"/>
    <property type="match status" value="1"/>
</dbReference>
<dbReference type="GO" id="GO:0003676">
    <property type="term" value="F:nucleic acid binding"/>
    <property type="evidence" value="ECO:0007669"/>
    <property type="project" value="InterPro"/>
</dbReference>
<keyword evidence="3" id="KW-1185">Reference proteome</keyword>
<dbReference type="Gene3D" id="3.30.420.10">
    <property type="entry name" value="Ribonuclease H-like superfamily/Ribonuclease H"/>
    <property type="match status" value="1"/>
</dbReference>
<gene>
    <name evidence="2" type="ORF">CR513_39164</name>
</gene>
<dbReference type="GO" id="GO:0015074">
    <property type="term" value="P:DNA integration"/>
    <property type="evidence" value="ECO:0007669"/>
    <property type="project" value="InterPro"/>
</dbReference>
<dbReference type="InterPro" id="IPR001584">
    <property type="entry name" value="Integrase_cat-core"/>
</dbReference>
<sequence length="150" mass="17681">MVLFVQFKKYEDTLQEANALVAASSQEEVTMMWHHRLGHMSKQCLKVLMEHNLLPRIKMVRITRNINGRAKYFVSFIDDYSRRLWVYPIKTKSSVFSQFKEFKAQVELETGRKIKCLRTDNGGEYVDGEFLAFCKQEGIVRQFTILHIPE</sequence>
<feature type="non-terminal residue" evidence="2">
    <location>
        <position position="1"/>
    </location>
</feature>
<dbReference type="InterPro" id="IPR036397">
    <property type="entry name" value="RNaseH_sf"/>
</dbReference>
<dbReference type="EMBL" id="QJKJ01008263">
    <property type="protein sequence ID" value="RDX80299.1"/>
    <property type="molecule type" value="Genomic_DNA"/>
</dbReference>
<reference evidence="2" key="1">
    <citation type="submission" date="2018-05" db="EMBL/GenBank/DDBJ databases">
        <title>Draft genome of Mucuna pruriens seed.</title>
        <authorList>
            <person name="Nnadi N.E."/>
            <person name="Vos R."/>
            <person name="Hasami M.H."/>
            <person name="Devisetty U.K."/>
            <person name="Aguiy J.C."/>
        </authorList>
    </citation>
    <scope>NUCLEOTIDE SEQUENCE [LARGE SCALE GENOMIC DNA]</scope>
    <source>
        <strain evidence="2">JCA_2017</strain>
    </source>
</reference>
<evidence type="ECO:0000313" key="3">
    <source>
        <dbReference type="Proteomes" id="UP000257109"/>
    </source>
</evidence>
<feature type="domain" description="Integrase catalytic" evidence="1">
    <location>
        <begin position="51"/>
        <end position="150"/>
    </location>
</feature>
<proteinExistence type="predicted"/>
<dbReference type="PROSITE" id="PS50994">
    <property type="entry name" value="INTEGRASE"/>
    <property type="match status" value="1"/>
</dbReference>
<name>A0A371FPP0_MUCPR</name>
<dbReference type="AlphaFoldDB" id="A0A371FPP0"/>
<evidence type="ECO:0000313" key="2">
    <source>
        <dbReference type="EMBL" id="RDX80299.1"/>
    </source>
</evidence>
<organism evidence="2 3">
    <name type="scientific">Mucuna pruriens</name>
    <name type="common">Velvet bean</name>
    <name type="synonym">Dolichos pruriens</name>
    <dbReference type="NCBI Taxonomy" id="157652"/>
    <lineage>
        <taxon>Eukaryota</taxon>
        <taxon>Viridiplantae</taxon>
        <taxon>Streptophyta</taxon>
        <taxon>Embryophyta</taxon>
        <taxon>Tracheophyta</taxon>
        <taxon>Spermatophyta</taxon>
        <taxon>Magnoliopsida</taxon>
        <taxon>eudicotyledons</taxon>
        <taxon>Gunneridae</taxon>
        <taxon>Pentapetalae</taxon>
        <taxon>rosids</taxon>
        <taxon>fabids</taxon>
        <taxon>Fabales</taxon>
        <taxon>Fabaceae</taxon>
        <taxon>Papilionoideae</taxon>
        <taxon>50 kb inversion clade</taxon>
        <taxon>NPAAA clade</taxon>
        <taxon>indigoferoid/millettioid clade</taxon>
        <taxon>Phaseoleae</taxon>
        <taxon>Mucuna</taxon>
    </lineage>
</organism>
<dbReference type="Proteomes" id="UP000257109">
    <property type="component" value="Unassembled WGS sequence"/>
</dbReference>
<dbReference type="InterPro" id="IPR039537">
    <property type="entry name" value="Retrotran_Ty1/copia-like"/>
</dbReference>
<dbReference type="Pfam" id="PF00665">
    <property type="entry name" value="rve"/>
    <property type="match status" value="1"/>
</dbReference>